<accession>A0A6N2RXU8</accession>
<dbReference type="Pfam" id="PF06319">
    <property type="entry name" value="MmcB-like"/>
    <property type="match status" value="1"/>
</dbReference>
<reference evidence="2" key="1">
    <citation type="submission" date="2019-11" db="EMBL/GenBank/DDBJ databases">
        <authorList>
            <person name="Feng L."/>
        </authorList>
    </citation>
    <scope>NUCLEOTIDE SEQUENCE</scope>
    <source>
        <strain evidence="2">CAmalonaticusLFYP1</strain>
    </source>
</reference>
<dbReference type="AlphaFoldDB" id="A0A6N2RXU8"/>
<protein>
    <recommendedName>
        <fullName evidence="3">MmcB family DNA repair protein</fullName>
    </recommendedName>
</protein>
<evidence type="ECO:0000256" key="1">
    <source>
        <dbReference type="SAM" id="MobiDB-lite"/>
    </source>
</evidence>
<sequence length="288" mass="33304">MTTKKWGHNELAHDLAEHLRQNTARICWEDMQLGPAGTCRPDVYSIAHSYSKFCPVVYEVKVSVGDFRADVTAGKYTKYFSYAGGVVFAVPEGMLKKSDIPDGCGLMIRKETGWHTLKGPTMRQIDNLPRDAWMKLLMDGMTRQAERTQIKSRVINTYLSEQKLMKRHGSEIADLVCRAHRSKERLEQQVRDNDERLKNLRQESEEEMQRRRKRREESEERLTDAQQDLAKALGLDPNVPMYVLTRTLWEAMRRLTEDEEIKRLRGILSNLERTLNDGLKPLPGEKAA</sequence>
<evidence type="ECO:0000313" key="2">
    <source>
        <dbReference type="EMBL" id="VYS85289.1"/>
    </source>
</evidence>
<evidence type="ECO:0008006" key="3">
    <source>
        <dbReference type="Google" id="ProtNLM"/>
    </source>
</evidence>
<dbReference type="RefSeq" id="WP_063921951.1">
    <property type="nucleotide sequence ID" value="NZ_CACRTI010000002.1"/>
</dbReference>
<dbReference type="EMBL" id="CACRTI010000002">
    <property type="protein sequence ID" value="VYS85289.1"/>
    <property type="molecule type" value="Genomic_DNA"/>
</dbReference>
<name>A0A6N2RXU8_CITAM</name>
<dbReference type="InterPro" id="IPR009394">
    <property type="entry name" value="MmcB-like"/>
</dbReference>
<feature type="compositionally biased region" description="Basic and acidic residues" evidence="1">
    <location>
        <begin position="197"/>
        <end position="223"/>
    </location>
</feature>
<proteinExistence type="predicted"/>
<organism evidence="2">
    <name type="scientific">Citrobacter amalonaticus</name>
    <dbReference type="NCBI Taxonomy" id="35703"/>
    <lineage>
        <taxon>Bacteria</taxon>
        <taxon>Pseudomonadati</taxon>
        <taxon>Pseudomonadota</taxon>
        <taxon>Gammaproteobacteria</taxon>
        <taxon>Enterobacterales</taxon>
        <taxon>Enterobacteriaceae</taxon>
        <taxon>Citrobacter</taxon>
    </lineage>
</organism>
<gene>
    <name evidence="2" type="ORF">CALFYP1_01827</name>
</gene>
<feature type="region of interest" description="Disordered" evidence="1">
    <location>
        <begin position="197"/>
        <end position="225"/>
    </location>
</feature>